<evidence type="ECO:0000256" key="1">
    <source>
        <dbReference type="SAM" id="MobiDB-lite"/>
    </source>
</evidence>
<sequence length="247" mass="25737">MSKRKSLVAMLPAAAVAAGAGTAALNADLKLPPVMSAAHAQMNPCGPANPCAPVNPCAPAAAADEPEEKGEYTATAETPADNPFDVPAGYTQAAYGDSMPGVVKNYLRAAPYVGTGGVVSDNGYAIAKALGFNTVISLNTPEEGSDKERERANAAGLNFVNVPVSERAPTSDQVEKIAEIINDPANYPILMHCQSSNRVGAAWALYRASVGIPKKIAVQEGRNVGLKPSREWKVREILGMDPLPKQG</sequence>
<accession>A0A397Q3A0</accession>
<name>A0A397Q3A0_9HYPH</name>
<keyword evidence="2" id="KW-0732">Signal</keyword>
<feature type="chain" id="PRO_5017283315" evidence="2">
    <location>
        <begin position="21"/>
        <end position="247"/>
    </location>
</feature>
<dbReference type="Pfam" id="PF22741">
    <property type="entry name" value="PTP-NADK"/>
    <property type="match status" value="1"/>
</dbReference>
<dbReference type="Gene3D" id="3.90.190.10">
    <property type="entry name" value="Protein tyrosine phosphatase superfamily"/>
    <property type="match status" value="1"/>
</dbReference>
<gene>
    <name evidence="4" type="ORF">BXY53_1089</name>
</gene>
<feature type="domain" description="DSP-PTPase phosphatase fused to NAD+ Kinase" evidence="3">
    <location>
        <begin position="115"/>
        <end position="210"/>
    </location>
</feature>
<dbReference type="InterPro" id="IPR029021">
    <property type="entry name" value="Prot-tyrosine_phosphatase-like"/>
</dbReference>
<dbReference type="OrthoDB" id="270335at2"/>
<dbReference type="AlphaFoldDB" id="A0A397Q3A0"/>
<comment type="caution">
    <text evidence="4">The sequence shown here is derived from an EMBL/GenBank/DDBJ whole genome shotgun (WGS) entry which is preliminary data.</text>
</comment>
<proteinExistence type="predicted"/>
<feature type="region of interest" description="Disordered" evidence="1">
    <location>
        <begin position="60"/>
        <end position="85"/>
    </location>
</feature>
<dbReference type="SUPFAM" id="SSF52799">
    <property type="entry name" value="(Phosphotyrosine protein) phosphatases II"/>
    <property type="match status" value="1"/>
</dbReference>
<protein>
    <submittedName>
        <fullName evidence="4">Uncharacterized protein (TIGR01244 family)</fullName>
    </submittedName>
</protein>
<dbReference type="RefSeq" id="WP_119060837.1">
    <property type="nucleotide sequence ID" value="NZ_QXDF01000001.1"/>
</dbReference>
<dbReference type="InterPro" id="IPR055214">
    <property type="entry name" value="PTP-NADK"/>
</dbReference>
<keyword evidence="5" id="KW-1185">Reference proteome</keyword>
<evidence type="ECO:0000256" key="2">
    <source>
        <dbReference type="SAM" id="SignalP"/>
    </source>
</evidence>
<feature type="signal peptide" evidence="2">
    <location>
        <begin position="1"/>
        <end position="20"/>
    </location>
</feature>
<dbReference type="Proteomes" id="UP000266273">
    <property type="component" value="Unassembled WGS sequence"/>
</dbReference>
<evidence type="ECO:0000313" key="4">
    <source>
        <dbReference type="EMBL" id="RIA56000.1"/>
    </source>
</evidence>
<dbReference type="EMBL" id="QXDF01000001">
    <property type="protein sequence ID" value="RIA56000.1"/>
    <property type="molecule type" value="Genomic_DNA"/>
</dbReference>
<evidence type="ECO:0000259" key="3">
    <source>
        <dbReference type="Pfam" id="PF22741"/>
    </source>
</evidence>
<organism evidence="4 5">
    <name type="scientific">Dichotomicrobium thermohalophilum</name>
    <dbReference type="NCBI Taxonomy" id="933063"/>
    <lineage>
        <taxon>Bacteria</taxon>
        <taxon>Pseudomonadati</taxon>
        <taxon>Pseudomonadota</taxon>
        <taxon>Alphaproteobacteria</taxon>
        <taxon>Hyphomicrobiales</taxon>
        <taxon>Hyphomicrobiaceae</taxon>
        <taxon>Dichotomicrobium</taxon>
    </lineage>
</organism>
<evidence type="ECO:0000313" key="5">
    <source>
        <dbReference type="Proteomes" id="UP000266273"/>
    </source>
</evidence>
<reference evidence="4 5" key="1">
    <citation type="submission" date="2018-08" db="EMBL/GenBank/DDBJ databases">
        <title>Genomic Encyclopedia of Archaeal and Bacterial Type Strains, Phase II (KMG-II): from individual species to whole genera.</title>
        <authorList>
            <person name="Goeker M."/>
        </authorList>
    </citation>
    <scope>NUCLEOTIDE SEQUENCE [LARGE SCALE GENOMIC DNA]</scope>
    <source>
        <strain evidence="4 5">DSM 5002</strain>
    </source>
</reference>